<name>S8FPG4_FOMSC</name>
<sequence length="302" mass="33742">MRFWFRDGNAVFAVGSTLYKLYGGLLGNHSAIFNDMYTVPTGTSGPEGASELVPLHLEGVDPFAFEALIELLFGSALQSGERAALFAPTVLQLIGILELATRWDMPRPREYAICKLEAVPLAGNEDWGPIAKAACSMRFGIEAWLVPSFQAALELKAHQWDTPHFKLFRTPVDANRIHTLWRMIDWHRRALAWQPPTFVAGYSCTSAVQCSARWTATWHQALAPRLLHPDSPVSDATLLKIICESQRESGLCYSCHFRITQAMTDSGNWSKETSIIKSFAQQILGICRDTFYRDNSESSLTV</sequence>
<keyword evidence="2" id="KW-1185">Reference proteome</keyword>
<dbReference type="AlphaFoldDB" id="S8FPG4"/>
<evidence type="ECO:0000313" key="2">
    <source>
        <dbReference type="Proteomes" id="UP000015241"/>
    </source>
</evidence>
<proteinExistence type="predicted"/>
<dbReference type="InParanoid" id="S8FPG4"/>
<dbReference type="EMBL" id="KE504151">
    <property type="protein sequence ID" value="EPT00170.1"/>
    <property type="molecule type" value="Genomic_DNA"/>
</dbReference>
<dbReference type="STRING" id="743788.S8FPG4"/>
<reference evidence="1 2" key="1">
    <citation type="journal article" date="2012" name="Science">
        <title>The Paleozoic origin of enzymatic lignin decomposition reconstructed from 31 fungal genomes.</title>
        <authorList>
            <person name="Floudas D."/>
            <person name="Binder M."/>
            <person name="Riley R."/>
            <person name="Barry K."/>
            <person name="Blanchette R.A."/>
            <person name="Henrissat B."/>
            <person name="Martinez A.T."/>
            <person name="Otillar R."/>
            <person name="Spatafora J.W."/>
            <person name="Yadav J.S."/>
            <person name="Aerts A."/>
            <person name="Benoit I."/>
            <person name="Boyd A."/>
            <person name="Carlson A."/>
            <person name="Copeland A."/>
            <person name="Coutinho P.M."/>
            <person name="de Vries R.P."/>
            <person name="Ferreira P."/>
            <person name="Findley K."/>
            <person name="Foster B."/>
            <person name="Gaskell J."/>
            <person name="Glotzer D."/>
            <person name="Gorecki P."/>
            <person name="Heitman J."/>
            <person name="Hesse C."/>
            <person name="Hori C."/>
            <person name="Igarashi K."/>
            <person name="Jurgens J.A."/>
            <person name="Kallen N."/>
            <person name="Kersten P."/>
            <person name="Kohler A."/>
            <person name="Kuees U."/>
            <person name="Kumar T.K.A."/>
            <person name="Kuo A."/>
            <person name="LaButti K."/>
            <person name="Larrondo L.F."/>
            <person name="Lindquist E."/>
            <person name="Ling A."/>
            <person name="Lombard V."/>
            <person name="Lucas S."/>
            <person name="Lundell T."/>
            <person name="Martin R."/>
            <person name="McLaughlin D.J."/>
            <person name="Morgenstern I."/>
            <person name="Morin E."/>
            <person name="Murat C."/>
            <person name="Nagy L.G."/>
            <person name="Nolan M."/>
            <person name="Ohm R.A."/>
            <person name="Patyshakuliyeva A."/>
            <person name="Rokas A."/>
            <person name="Ruiz-Duenas F.J."/>
            <person name="Sabat G."/>
            <person name="Salamov A."/>
            <person name="Samejima M."/>
            <person name="Schmutz J."/>
            <person name="Slot J.C."/>
            <person name="St John F."/>
            <person name="Stenlid J."/>
            <person name="Sun H."/>
            <person name="Sun S."/>
            <person name="Syed K."/>
            <person name="Tsang A."/>
            <person name="Wiebenga A."/>
            <person name="Young D."/>
            <person name="Pisabarro A."/>
            <person name="Eastwood D.C."/>
            <person name="Martin F."/>
            <person name="Cullen D."/>
            <person name="Grigoriev I.V."/>
            <person name="Hibbett D.S."/>
        </authorList>
    </citation>
    <scope>NUCLEOTIDE SEQUENCE</scope>
    <source>
        <strain evidence="2">FP-58527</strain>
    </source>
</reference>
<dbReference type="HOGENOM" id="CLU_921457_0_0_1"/>
<gene>
    <name evidence="1" type="ORF">FOMPIDRAFT_90813</name>
</gene>
<dbReference type="Proteomes" id="UP000015241">
    <property type="component" value="Unassembled WGS sequence"/>
</dbReference>
<accession>S8FPG4</accession>
<evidence type="ECO:0000313" key="1">
    <source>
        <dbReference type="EMBL" id="EPT00170.1"/>
    </source>
</evidence>
<dbReference type="OrthoDB" id="2593747at2759"/>
<evidence type="ECO:0008006" key="3">
    <source>
        <dbReference type="Google" id="ProtNLM"/>
    </source>
</evidence>
<organism evidence="1 2">
    <name type="scientific">Fomitopsis schrenkii</name>
    <name type="common">Brown rot fungus</name>
    <dbReference type="NCBI Taxonomy" id="2126942"/>
    <lineage>
        <taxon>Eukaryota</taxon>
        <taxon>Fungi</taxon>
        <taxon>Dikarya</taxon>
        <taxon>Basidiomycota</taxon>
        <taxon>Agaricomycotina</taxon>
        <taxon>Agaricomycetes</taxon>
        <taxon>Polyporales</taxon>
        <taxon>Fomitopsis</taxon>
    </lineage>
</organism>
<protein>
    <recommendedName>
        <fullName evidence="3">BTB domain-containing protein</fullName>
    </recommendedName>
</protein>